<reference evidence="3" key="1">
    <citation type="submission" date="2025-08" db="UniProtKB">
        <authorList>
            <consortium name="RefSeq"/>
        </authorList>
    </citation>
    <scope>IDENTIFICATION</scope>
    <source>
        <tissue evidence="3">Whole organism</tissue>
    </source>
</reference>
<evidence type="ECO:0000313" key="2">
    <source>
        <dbReference type="Proteomes" id="UP000504606"/>
    </source>
</evidence>
<protein>
    <submittedName>
        <fullName evidence="3">Uncharacterized protein LOC113214387</fullName>
    </submittedName>
</protein>
<dbReference type="InterPro" id="IPR013083">
    <property type="entry name" value="Znf_RING/FYVE/PHD"/>
</dbReference>
<dbReference type="KEGG" id="foc:113214387"/>
<accession>A0A9C6XU09</accession>
<proteinExistence type="predicted"/>
<dbReference type="Gene3D" id="3.30.40.10">
    <property type="entry name" value="Zinc/RING finger domain, C3HC4 (zinc finger)"/>
    <property type="match status" value="1"/>
</dbReference>
<evidence type="ECO:0000313" key="3">
    <source>
        <dbReference type="RefSeq" id="XP_052131083.1"/>
    </source>
</evidence>
<name>A0A9C6XU09_FRAOC</name>
<organism evidence="2 3">
    <name type="scientific">Frankliniella occidentalis</name>
    <name type="common">Western flower thrips</name>
    <name type="synonym">Euthrips occidentalis</name>
    <dbReference type="NCBI Taxonomy" id="133901"/>
    <lineage>
        <taxon>Eukaryota</taxon>
        <taxon>Metazoa</taxon>
        <taxon>Ecdysozoa</taxon>
        <taxon>Arthropoda</taxon>
        <taxon>Hexapoda</taxon>
        <taxon>Insecta</taxon>
        <taxon>Pterygota</taxon>
        <taxon>Neoptera</taxon>
        <taxon>Paraneoptera</taxon>
        <taxon>Thysanoptera</taxon>
        <taxon>Terebrantia</taxon>
        <taxon>Thripoidea</taxon>
        <taxon>Thripidae</taxon>
        <taxon>Frankliniella</taxon>
    </lineage>
</organism>
<gene>
    <name evidence="3" type="primary">LOC113214387</name>
</gene>
<evidence type="ECO:0000256" key="1">
    <source>
        <dbReference type="SAM" id="MobiDB-lite"/>
    </source>
</evidence>
<sequence>MGGPQPMFYGWAPQPTPPQVPMFGHSSQAQPKPWDVESDSGSDSDFQPSQKSRKLSQPPKKLAANPSGTVKRGPGRPRKNEAAEDKAQAEFVTTLPPELSGSDAGAFTTKDECRHCRVYKGSCLLKPCGHALFCKKCVNALRKESLKR</sequence>
<dbReference type="Proteomes" id="UP000504606">
    <property type="component" value="Unplaced"/>
</dbReference>
<dbReference type="RefSeq" id="XP_052131083.1">
    <property type="nucleotide sequence ID" value="XM_052275123.1"/>
</dbReference>
<feature type="compositionally biased region" description="Basic and acidic residues" evidence="1">
    <location>
        <begin position="78"/>
        <end position="88"/>
    </location>
</feature>
<feature type="region of interest" description="Disordered" evidence="1">
    <location>
        <begin position="1"/>
        <end position="106"/>
    </location>
</feature>
<keyword evidence="2" id="KW-1185">Reference proteome</keyword>
<dbReference type="GeneID" id="113214387"/>
<dbReference type="AlphaFoldDB" id="A0A9C6XU09"/>